<dbReference type="PANTHER" id="PTHR36115">
    <property type="entry name" value="PROLINE-RICH ANTIGEN HOMOLOG-RELATED"/>
    <property type="match status" value="1"/>
</dbReference>
<keyword evidence="2" id="KW-1003">Cell membrane</keyword>
<evidence type="ECO:0000256" key="2">
    <source>
        <dbReference type="ARBA" id="ARBA00022475"/>
    </source>
</evidence>
<dbReference type="Proteomes" id="UP000673447">
    <property type="component" value="Unassembled WGS sequence"/>
</dbReference>
<feature type="transmembrane region" description="Helical" evidence="6">
    <location>
        <begin position="114"/>
        <end position="133"/>
    </location>
</feature>
<dbReference type="AlphaFoldDB" id="A0A941AWJ6"/>
<evidence type="ECO:0000313" key="9">
    <source>
        <dbReference type="Proteomes" id="UP000673447"/>
    </source>
</evidence>
<organism evidence="8 9">
    <name type="scientific">Pseudoxanthomonas helianthi</name>
    <dbReference type="NCBI Taxonomy" id="1453541"/>
    <lineage>
        <taxon>Bacteria</taxon>
        <taxon>Pseudomonadati</taxon>
        <taxon>Pseudomonadota</taxon>
        <taxon>Gammaproteobacteria</taxon>
        <taxon>Lysobacterales</taxon>
        <taxon>Lysobacteraceae</taxon>
        <taxon>Pseudoxanthomonas</taxon>
    </lineage>
</organism>
<proteinExistence type="predicted"/>
<evidence type="ECO:0000256" key="5">
    <source>
        <dbReference type="ARBA" id="ARBA00023136"/>
    </source>
</evidence>
<feature type="domain" description="RDD" evidence="7">
    <location>
        <begin position="13"/>
        <end position="145"/>
    </location>
</feature>
<dbReference type="RefSeq" id="WP_210536332.1">
    <property type="nucleotide sequence ID" value="NZ_JAGKTC010000002.1"/>
</dbReference>
<evidence type="ECO:0000313" key="8">
    <source>
        <dbReference type="EMBL" id="MBP3984453.1"/>
    </source>
</evidence>
<accession>A0A941AWJ6</accession>
<dbReference type="Pfam" id="PF06271">
    <property type="entry name" value="RDD"/>
    <property type="match status" value="1"/>
</dbReference>
<keyword evidence="9" id="KW-1185">Reference proteome</keyword>
<name>A0A941AWJ6_9GAMM</name>
<dbReference type="InterPro" id="IPR010432">
    <property type="entry name" value="RDD"/>
</dbReference>
<reference evidence="8" key="1">
    <citation type="journal article" date="2016" name="Int. J. Syst. Evol. Microbiol.">
        <title>Pseudoxanthomonas helianthi sp. nov., isolated from roots of Jerusalem artichoke (Helianthus tuberosus).</title>
        <authorList>
            <person name="Kittiwongwattana C."/>
            <person name="Thawai C."/>
        </authorList>
    </citation>
    <scope>NUCLEOTIDE SEQUENCE</scope>
    <source>
        <strain evidence="8">110414</strain>
    </source>
</reference>
<evidence type="ECO:0000256" key="1">
    <source>
        <dbReference type="ARBA" id="ARBA00004651"/>
    </source>
</evidence>
<dbReference type="EMBL" id="JAGKTC010000002">
    <property type="protein sequence ID" value="MBP3984453.1"/>
    <property type="molecule type" value="Genomic_DNA"/>
</dbReference>
<gene>
    <name evidence="8" type="ORF">J5837_08425</name>
</gene>
<dbReference type="GO" id="GO:0005886">
    <property type="term" value="C:plasma membrane"/>
    <property type="evidence" value="ECO:0007669"/>
    <property type="project" value="UniProtKB-SubCell"/>
</dbReference>
<keyword evidence="5 6" id="KW-0472">Membrane</keyword>
<keyword evidence="4 6" id="KW-1133">Transmembrane helix</keyword>
<comment type="caution">
    <text evidence="8">The sequence shown here is derived from an EMBL/GenBank/DDBJ whole genome shotgun (WGS) entry which is preliminary data.</text>
</comment>
<comment type="subcellular location">
    <subcellularLocation>
        <location evidence="1">Cell membrane</location>
        <topology evidence="1">Multi-pass membrane protein</topology>
    </subcellularLocation>
</comment>
<feature type="transmembrane region" description="Helical" evidence="6">
    <location>
        <begin position="60"/>
        <end position="81"/>
    </location>
</feature>
<sequence length="157" mass="18072">MTAAAPGTQKSRALIGWRLLALFYDFWPVLAMWMLVGLAFVLLFTAAGHDTHENIRPLSGWWWGEWLVCWMVAGLYATVSWRRGGQTLGMRPWRLKVIAADGSAPSRKQLWKRYAVATLSLLLGGLGFWWAWFDKDRLAWHDRLSDTRTIRLPKKKA</sequence>
<reference evidence="8" key="2">
    <citation type="submission" date="2021-03" db="EMBL/GenBank/DDBJ databases">
        <authorList>
            <person name="Cao W."/>
        </authorList>
    </citation>
    <scope>NUCLEOTIDE SEQUENCE</scope>
    <source>
        <strain evidence="8">110414</strain>
    </source>
</reference>
<evidence type="ECO:0000259" key="7">
    <source>
        <dbReference type="Pfam" id="PF06271"/>
    </source>
</evidence>
<keyword evidence="3 6" id="KW-0812">Transmembrane</keyword>
<evidence type="ECO:0000256" key="6">
    <source>
        <dbReference type="SAM" id="Phobius"/>
    </source>
</evidence>
<dbReference type="InterPro" id="IPR051791">
    <property type="entry name" value="Pra-immunoreactive"/>
</dbReference>
<protein>
    <submittedName>
        <fullName evidence="8">RDD family protein</fullName>
    </submittedName>
</protein>
<feature type="transmembrane region" description="Helical" evidence="6">
    <location>
        <begin position="21"/>
        <end position="48"/>
    </location>
</feature>
<evidence type="ECO:0000256" key="3">
    <source>
        <dbReference type="ARBA" id="ARBA00022692"/>
    </source>
</evidence>
<dbReference type="PANTHER" id="PTHR36115:SF10">
    <property type="entry name" value="RDD DOMAIN-CONTAINING PROTEIN"/>
    <property type="match status" value="1"/>
</dbReference>
<evidence type="ECO:0000256" key="4">
    <source>
        <dbReference type="ARBA" id="ARBA00022989"/>
    </source>
</evidence>